<dbReference type="InParanoid" id="H3BEB5"/>
<dbReference type="Pfam" id="PF00595">
    <property type="entry name" value="PDZ"/>
    <property type="match status" value="4"/>
</dbReference>
<reference evidence="3" key="3">
    <citation type="submission" date="2025-09" db="UniProtKB">
        <authorList>
            <consortium name="Ensembl"/>
        </authorList>
    </citation>
    <scope>IDENTIFICATION</scope>
</reference>
<evidence type="ECO:0000256" key="1">
    <source>
        <dbReference type="ARBA" id="ARBA00022737"/>
    </source>
</evidence>
<sequence length="459" mass="50450">KSSAAETADLIKLCRKFQFNPKLGIDNPALSISDDIEPIRKMKSFPKLRVCLLRKKEGESFGFYLRQELGKEGHIIRMVEPMSPAEFSGLREGDRLMEVNGDSMDTMEHFKVVQKIKASGQQVMFTVLDGTAYVDAKARKLDVAELVQSEIGESCAKPRLCYIIKDKNRFGFNLSSRKGMKGKFTLNVTSGGPAERSGVHIGDILIEINGVNVTHCTSSQVIRKIKESGEKVAVLVIDSKSEMCYRNKGINISSCMADISNIPFKPRKLYLVKGPDGFGFLLRQEKLPSGKKGHILRDLNAGSPAEKSGMQEGDHVLAVNGDSVEELEHEDVVHRIRRSGNQVTLLAIDPKGDEFYTGVGLSPLLFYEDDIPASPRGCIQTDFLESQAKMVTPTSPPQKKRDSLSQPRLCHLTRGPTGYGFHLHSICDEPGTFVKQVVSDGPAAQAGLKDGDVVVEVNG</sequence>
<evidence type="ECO:0000259" key="2">
    <source>
        <dbReference type="PROSITE" id="PS50106"/>
    </source>
</evidence>
<keyword evidence="1" id="KW-0677">Repeat</keyword>
<dbReference type="Ensembl" id="ENSLACT00000020376.1">
    <property type="protein sequence ID" value="ENSLACP00000020236.1"/>
    <property type="gene ID" value="ENSLACG00000017785.1"/>
</dbReference>
<keyword evidence="4" id="KW-1185">Reference proteome</keyword>
<dbReference type="EMBL" id="AFYH01011872">
    <property type="status" value="NOT_ANNOTATED_CDS"/>
    <property type="molecule type" value="Genomic_DNA"/>
</dbReference>
<dbReference type="SMART" id="SM00228">
    <property type="entry name" value="PDZ"/>
    <property type="match status" value="3"/>
</dbReference>
<dbReference type="PANTHER" id="PTHR14191:SF20">
    <property type="entry name" value="NA(+)_H(+) EXCHANGE REGULATORY COFACTOR NHE-RF4"/>
    <property type="match status" value="1"/>
</dbReference>
<dbReference type="eggNOG" id="KOG3528">
    <property type="taxonomic scope" value="Eukaryota"/>
</dbReference>
<organism evidence="3 4">
    <name type="scientific">Latimeria chalumnae</name>
    <name type="common">Coelacanth</name>
    <dbReference type="NCBI Taxonomy" id="7897"/>
    <lineage>
        <taxon>Eukaryota</taxon>
        <taxon>Metazoa</taxon>
        <taxon>Chordata</taxon>
        <taxon>Craniata</taxon>
        <taxon>Vertebrata</taxon>
        <taxon>Euteleostomi</taxon>
        <taxon>Coelacanthiformes</taxon>
        <taxon>Coelacanthidae</taxon>
        <taxon>Latimeria</taxon>
    </lineage>
</organism>
<dbReference type="GO" id="GO:0072659">
    <property type="term" value="P:protein localization to plasma membrane"/>
    <property type="evidence" value="ECO:0007669"/>
    <property type="project" value="TreeGrafter"/>
</dbReference>
<feature type="domain" description="PDZ" evidence="2">
    <location>
        <begin position="160"/>
        <end position="240"/>
    </location>
</feature>
<dbReference type="CDD" id="cd06768">
    <property type="entry name" value="PDZ_NHERF-like"/>
    <property type="match status" value="4"/>
</dbReference>
<dbReference type="FunCoup" id="H3BEB5">
    <property type="interactions" value="25"/>
</dbReference>
<name>H3BEB5_LATCH</name>
<evidence type="ECO:0000313" key="4">
    <source>
        <dbReference type="Proteomes" id="UP000008672"/>
    </source>
</evidence>
<dbReference type="AlphaFoldDB" id="H3BEB5"/>
<dbReference type="Proteomes" id="UP000008672">
    <property type="component" value="Unassembled WGS sequence"/>
</dbReference>
<dbReference type="PROSITE" id="PS50106">
    <property type="entry name" value="PDZ"/>
    <property type="match status" value="4"/>
</dbReference>
<dbReference type="HOGENOM" id="CLU_031712_1_0_1"/>
<dbReference type="GO" id="GO:0016324">
    <property type="term" value="C:apical plasma membrane"/>
    <property type="evidence" value="ECO:0007669"/>
    <property type="project" value="TreeGrafter"/>
</dbReference>
<dbReference type="InterPro" id="IPR051067">
    <property type="entry name" value="NHER"/>
</dbReference>
<dbReference type="OMA" id="AWIPTGA"/>
<accession>H3BEB5</accession>
<dbReference type="InterPro" id="IPR036034">
    <property type="entry name" value="PDZ_sf"/>
</dbReference>
<proteinExistence type="predicted"/>
<gene>
    <name evidence="3" type="primary">NHERF4</name>
</gene>
<dbReference type="GO" id="GO:0043495">
    <property type="term" value="F:protein-membrane adaptor activity"/>
    <property type="evidence" value="ECO:0007669"/>
    <property type="project" value="TreeGrafter"/>
</dbReference>
<feature type="domain" description="PDZ" evidence="2">
    <location>
        <begin position="49"/>
        <end position="131"/>
    </location>
</feature>
<dbReference type="EMBL" id="AFYH01011871">
    <property type="status" value="NOT_ANNOTATED_CDS"/>
    <property type="molecule type" value="Genomic_DNA"/>
</dbReference>
<dbReference type="SUPFAM" id="SSF50156">
    <property type="entry name" value="PDZ domain-like"/>
    <property type="match status" value="4"/>
</dbReference>
<feature type="domain" description="PDZ" evidence="2">
    <location>
        <begin position="268"/>
        <end position="351"/>
    </location>
</feature>
<dbReference type="PANTHER" id="PTHR14191">
    <property type="entry name" value="PDZ DOMAIN CONTAINING PROTEIN"/>
    <property type="match status" value="1"/>
</dbReference>
<dbReference type="GeneTree" id="ENSGT00950000182849"/>
<reference evidence="4" key="1">
    <citation type="submission" date="2011-08" db="EMBL/GenBank/DDBJ databases">
        <title>The draft genome of Latimeria chalumnae.</title>
        <authorList>
            <person name="Di Palma F."/>
            <person name="Alfoldi J."/>
            <person name="Johnson J."/>
            <person name="Berlin A."/>
            <person name="Gnerre S."/>
            <person name="Jaffe D."/>
            <person name="MacCallum I."/>
            <person name="Young S."/>
            <person name="Walker B.J."/>
            <person name="Lander E."/>
            <person name="Lindblad-Toh K."/>
        </authorList>
    </citation>
    <scope>NUCLEOTIDE SEQUENCE [LARGE SCALE GENOMIC DNA]</scope>
    <source>
        <strain evidence="4">Wild caught</strain>
    </source>
</reference>
<dbReference type="STRING" id="7897.ENSLACP00000020236"/>
<dbReference type="Gene3D" id="2.30.42.10">
    <property type="match status" value="4"/>
</dbReference>
<dbReference type="InterPro" id="IPR001478">
    <property type="entry name" value="PDZ"/>
</dbReference>
<reference evidence="3" key="2">
    <citation type="submission" date="2025-08" db="UniProtKB">
        <authorList>
            <consortium name="Ensembl"/>
        </authorList>
    </citation>
    <scope>IDENTIFICATION</scope>
</reference>
<dbReference type="GO" id="GO:0005102">
    <property type="term" value="F:signaling receptor binding"/>
    <property type="evidence" value="ECO:0007669"/>
    <property type="project" value="TreeGrafter"/>
</dbReference>
<protein>
    <submittedName>
        <fullName evidence="3">NHERF family PDZ scaffold protein 4</fullName>
    </submittedName>
</protein>
<feature type="domain" description="PDZ" evidence="2">
    <location>
        <begin position="409"/>
        <end position="459"/>
    </location>
</feature>
<evidence type="ECO:0000313" key="3">
    <source>
        <dbReference type="Ensembl" id="ENSLACP00000020236.1"/>
    </source>
</evidence>